<dbReference type="CDD" id="cd01949">
    <property type="entry name" value="GGDEF"/>
    <property type="match status" value="1"/>
</dbReference>
<dbReference type="PANTHER" id="PTHR45138:SF9">
    <property type="entry name" value="DIGUANYLATE CYCLASE DGCM-RELATED"/>
    <property type="match status" value="1"/>
</dbReference>
<evidence type="ECO:0000256" key="1">
    <source>
        <dbReference type="SAM" id="Phobius"/>
    </source>
</evidence>
<dbReference type="Gene3D" id="3.30.70.270">
    <property type="match status" value="1"/>
</dbReference>
<name>A0A318LIP1_9FIRM</name>
<evidence type="ECO:0000313" key="4">
    <source>
        <dbReference type="Proteomes" id="UP000247612"/>
    </source>
</evidence>
<dbReference type="SMART" id="SM00267">
    <property type="entry name" value="GGDEF"/>
    <property type="match status" value="1"/>
</dbReference>
<feature type="transmembrane region" description="Helical" evidence="1">
    <location>
        <begin position="34"/>
        <end position="54"/>
    </location>
</feature>
<dbReference type="InterPro" id="IPR000160">
    <property type="entry name" value="GGDEF_dom"/>
</dbReference>
<feature type="transmembrane region" description="Helical" evidence="1">
    <location>
        <begin position="66"/>
        <end position="82"/>
    </location>
</feature>
<dbReference type="NCBIfam" id="TIGR00254">
    <property type="entry name" value="GGDEF"/>
    <property type="match status" value="1"/>
</dbReference>
<organism evidence="3 4">
    <name type="scientific">Dielma fastidiosa</name>
    <dbReference type="NCBI Taxonomy" id="1034346"/>
    <lineage>
        <taxon>Bacteria</taxon>
        <taxon>Bacillati</taxon>
        <taxon>Bacillota</taxon>
        <taxon>Erysipelotrichia</taxon>
        <taxon>Erysipelotrichales</taxon>
        <taxon>Erysipelotrichaceae</taxon>
        <taxon>Dielma</taxon>
    </lineage>
</organism>
<dbReference type="PANTHER" id="PTHR45138">
    <property type="entry name" value="REGULATORY COMPONENTS OF SENSORY TRANSDUCTION SYSTEM"/>
    <property type="match status" value="1"/>
</dbReference>
<dbReference type="RefSeq" id="WP_022936463.1">
    <property type="nucleotide sequence ID" value="NZ_CABKRQ010000001.1"/>
</dbReference>
<dbReference type="SUPFAM" id="SSF55073">
    <property type="entry name" value="Nucleotide cyclase"/>
    <property type="match status" value="1"/>
</dbReference>
<feature type="transmembrane region" description="Helical" evidence="1">
    <location>
        <begin position="160"/>
        <end position="180"/>
    </location>
</feature>
<keyword evidence="4" id="KW-1185">Reference proteome</keyword>
<feature type="transmembrane region" description="Helical" evidence="1">
    <location>
        <begin position="89"/>
        <end position="111"/>
    </location>
</feature>
<keyword evidence="1" id="KW-1133">Transmembrane helix</keyword>
<dbReference type="PROSITE" id="PS50887">
    <property type="entry name" value="GGDEF"/>
    <property type="match status" value="1"/>
</dbReference>
<evidence type="ECO:0000313" key="3">
    <source>
        <dbReference type="EMBL" id="PXX81547.1"/>
    </source>
</evidence>
<dbReference type="Proteomes" id="UP000247612">
    <property type="component" value="Unassembled WGS sequence"/>
</dbReference>
<dbReference type="STRING" id="1034346.GCA_000313565_00155"/>
<reference evidence="3 4" key="1">
    <citation type="submission" date="2018-05" db="EMBL/GenBank/DDBJ databases">
        <title>Genomic Encyclopedia of Type Strains, Phase IV (KMG-IV): sequencing the most valuable type-strain genomes for metagenomic binning, comparative biology and taxonomic classification.</title>
        <authorList>
            <person name="Goeker M."/>
        </authorList>
    </citation>
    <scope>NUCLEOTIDE SEQUENCE [LARGE SCALE GENOMIC DNA]</scope>
    <source>
        <strain evidence="3 4">JC118</strain>
    </source>
</reference>
<dbReference type="AlphaFoldDB" id="A0A318LIP1"/>
<dbReference type="GO" id="GO:0052621">
    <property type="term" value="F:diguanylate cyclase activity"/>
    <property type="evidence" value="ECO:0007669"/>
    <property type="project" value="TreeGrafter"/>
</dbReference>
<evidence type="ECO:0000259" key="2">
    <source>
        <dbReference type="PROSITE" id="PS50887"/>
    </source>
</evidence>
<dbReference type="Pfam" id="PF00990">
    <property type="entry name" value="GGDEF"/>
    <property type="match status" value="1"/>
</dbReference>
<protein>
    <submittedName>
        <fullName evidence="3">Diguanylate cyclase (GGDEF)-like protein</fullName>
    </submittedName>
</protein>
<feature type="transmembrane region" description="Helical" evidence="1">
    <location>
        <begin position="117"/>
        <end position="139"/>
    </location>
</feature>
<dbReference type="InterPro" id="IPR043128">
    <property type="entry name" value="Rev_trsase/Diguanyl_cyclase"/>
</dbReference>
<accession>A0A318LIP1</accession>
<dbReference type="EMBL" id="QJKH01000001">
    <property type="protein sequence ID" value="PXX81547.1"/>
    <property type="molecule type" value="Genomic_DNA"/>
</dbReference>
<keyword evidence="1" id="KW-0472">Membrane</keyword>
<comment type="caution">
    <text evidence="3">The sequence shown here is derived from an EMBL/GenBank/DDBJ whole genome shotgun (WGS) entry which is preliminary data.</text>
</comment>
<gene>
    <name evidence="3" type="ORF">DES51_101156</name>
</gene>
<proteinExistence type="predicted"/>
<feature type="domain" description="GGDEF" evidence="2">
    <location>
        <begin position="249"/>
        <end position="372"/>
    </location>
</feature>
<sequence length="372" mass="43559">MVQFILQMLVVIEMICINMITTGKCCTRKKTRPIVIAVFVLWSFLVISSAIFIIKALGIYGNGNGLFVLFGFLYLIPAGWVFEESIDYILIVICTSWIYTMFCFSISVNFAKMFDEAYFEIIALTLQSIIYLFTVRRFWRLVQDKFLYILHHTSAETYRSLRSLSISWFLTAVMVNFSLVMQAGGVFNFLIMIILLVNSYRTYILLYDTVRNYETVGSLQKLAMRDALTELGNRNSLLIELDRRLHEDTAFFLLFMDLDRFKEINDTYGHLQGDQYLKLFSEELSRLFSGSENIYRISGDEFIYLGQLSDKTEILERLAVYEWPLFKKRKLKFLGVSYGCADYPQDAFRYEELLNKADAQMYAMKESRQIER</sequence>
<feature type="transmembrane region" description="Helical" evidence="1">
    <location>
        <begin position="6"/>
        <end position="22"/>
    </location>
</feature>
<dbReference type="InterPro" id="IPR050469">
    <property type="entry name" value="Diguanylate_Cyclase"/>
</dbReference>
<dbReference type="InterPro" id="IPR029787">
    <property type="entry name" value="Nucleotide_cyclase"/>
</dbReference>
<keyword evidence="1" id="KW-0812">Transmembrane</keyword>